<gene>
    <name evidence="8" type="ORF">N0V89_006014</name>
</gene>
<keyword evidence="4 6" id="KW-0472">Membrane</keyword>
<feature type="transmembrane region" description="Helical" evidence="6">
    <location>
        <begin position="292"/>
        <end position="314"/>
    </location>
</feature>
<dbReference type="InterPro" id="IPR036513">
    <property type="entry name" value="STAS_dom_sf"/>
</dbReference>
<dbReference type="PANTHER" id="PTHR11814">
    <property type="entry name" value="SULFATE TRANSPORTER"/>
    <property type="match status" value="1"/>
</dbReference>
<dbReference type="PROSITE" id="PS50801">
    <property type="entry name" value="STAS"/>
    <property type="match status" value="1"/>
</dbReference>
<dbReference type="Pfam" id="PF00916">
    <property type="entry name" value="Sulfate_transp"/>
    <property type="match status" value="1"/>
</dbReference>
<feature type="transmembrane region" description="Helical" evidence="6">
    <location>
        <begin position="326"/>
        <end position="346"/>
    </location>
</feature>
<dbReference type="AlphaFoldDB" id="A0A9W8XLS6"/>
<dbReference type="CDD" id="cd07042">
    <property type="entry name" value="STAS_SulP_like_sulfate_transporter"/>
    <property type="match status" value="1"/>
</dbReference>
<proteinExistence type="predicted"/>
<dbReference type="GeneID" id="80909544"/>
<evidence type="ECO:0000256" key="3">
    <source>
        <dbReference type="ARBA" id="ARBA00022989"/>
    </source>
</evidence>
<comment type="caution">
    <text evidence="8">The sequence shown here is derived from an EMBL/GenBank/DDBJ whole genome shotgun (WGS) entry which is preliminary data.</text>
</comment>
<protein>
    <recommendedName>
        <fullName evidence="7">STAS domain-containing protein</fullName>
    </recommendedName>
</protein>
<feature type="transmembrane region" description="Helical" evidence="6">
    <location>
        <begin position="80"/>
        <end position="98"/>
    </location>
</feature>
<sequence length="607" mass="66297">MASFYIPMALSYASNLAHVPPVHGLYSFAINPLIYGILGTCPQMVVGPEAPGSLLTGEVVRENIKKKFTGDDDGRRNAEIAGIVTSLAGAFILTAGVFRLGFLDNILSRPFLRGFISAIGIVIFIDQLIPEMGLARLAADEVSHGSTVDKLVFLIRNVGNAHGPTAALSFTAFGVIMFFRELKKRLQSRYASVAYIPDRFVVVVLSAIIVWKFRLDLKGVSILGDVKSSGSVFSVHFPFETSHLKYASDAINTSLIIALLGFFESSVAAKSLGSGERNKDGVSMPLSANRELIALGTANITGGLFMALPAFGGYGRSKVNASTGGLTPMSSIFLSLITILATFFLLPTFYYLPKGVLCAMVSVVAYSLVEEAPHDIKFFVRVRGYSELILMGLIFVVTIFWDLKRGIGVGIGLSILRLVRHSTRPRIQILGRVPGTTDRFANAEIDPESLEFIEGCLIVKIPEPLTFFNTGNLKNRLKRLEDHGTASAHPALPRVRREEHNKNVIFDVHGVTSLDAAAAQILVEIVESYRKREVKVFFCRVPHERSAVWELFESTGIVELCGGKRHFVSSVAQALRMTELERLTEEYGSEASSSRAGTDTGRRATIW</sequence>
<accession>A0A9W8XLS6</accession>
<dbReference type="Proteomes" id="UP001140513">
    <property type="component" value="Unassembled WGS sequence"/>
</dbReference>
<evidence type="ECO:0000313" key="9">
    <source>
        <dbReference type="Proteomes" id="UP001140513"/>
    </source>
</evidence>
<keyword evidence="2 6" id="KW-0812">Transmembrane</keyword>
<dbReference type="OrthoDB" id="427213at2759"/>
<dbReference type="SUPFAM" id="SSF52091">
    <property type="entry name" value="SpoIIaa-like"/>
    <property type="match status" value="1"/>
</dbReference>
<comment type="subcellular location">
    <subcellularLocation>
        <location evidence="1">Membrane</location>
        <topology evidence="1">Multi-pass membrane protein</topology>
    </subcellularLocation>
</comment>
<keyword evidence="9" id="KW-1185">Reference proteome</keyword>
<evidence type="ECO:0000313" key="8">
    <source>
        <dbReference type="EMBL" id="KAJ4354280.1"/>
    </source>
</evidence>
<dbReference type="Pfam" id="PF01740">
    <property type="entry name" value="STAS"/>
    <property type="match status" value="1"/>
</dbReference>
<evidence type="ECO:0000259" key="7">
    <source>
        <dbReference type="PROSITE" id="PS50801"/>
    </source>
</evidence>
<dbReference type="Gene3D" id="3.30.750.24">
    <property type="entry name" value="STAS domain"/>
    <property type="match status" value="1"/>
</dbReference>
<feature type="transmembrane region" description="Helical" evidence="6">
    <location>
        <begin position="110"/>
        <end position="129"/>
    </location>
</feature>
<keyword evidence="3 6" id="KW-1133">Transmembrane helix</keyword>
<feature type="transmembrane region" description="Helical" evidence="6">
    <location>
        <begin position="389"/>
        <end position="416"/>
    </location>
</feature>
<evidence type="ECO:0000256" key="5">
    <source>
        <dbReference type="SAM" id="MobiDB-lite"/>
    </source>
</evidence>
<feature type="transmembrane region" description="Helical" evidence="6">
    <location>
        <begin position="191"/>
        <end position="211"/>
    </location>
</feature>
<dbReference type="InterPro" id="IPR001902">
    <property type="entry name" value="SLC26A/SulP_fam"/>
</dbReference>
<feature type="domain" description="STAS" evidence="7">
    <location>
        <begin position="446"/>
        <end position="578"/>
    </location>
</feature>
<evidence type="ECO:0000256" key="2">
    <source>
        <dbReference type="ARBA" id="ARBA00022692"/>
    </source>
</evidence>
<dbReference type="InterPro" id="IPR002645">
    <property type="entry name" value="STAS_dom"/>
</dbReference>
<name>A0A9W8XLS6_9PLEO</name>
<organism evidence="8 9">
    <name type="scientific">Didymosphaeria variabile</name>
    <dbReference type="NCBI Taxonomy" id="1932322"/>
    <lineage>
        <taxon>Eukaryota</taxon>
        <taxon>Fungi</taxon>
        <taxon>Dikarya</taxon>
        <taxon>Ascomycota</taxon>
        <taxon>Pezizomycotina</taxon>
        <taxon>Dothideomycetes</taxon>
        <taxon>Pleosporomycetidae</taxon>
        <taxon>Pleosporales</taxon>
        <taxon>Massarineae</taxon>
        <taxon>Didymosphaeriaceae</taxon>
        <taxon>Didymosphaeria</taxon>
    </lineage>
</organism>
<dbReference type="RefSeq" id="XP_056072054.1">
    <property type="nucleotide sequence ID" value="XM_056214787.1"/>
</dbReference>
<dbReference type="InterPro" id="IPR011547">
    <property type="entry name" value="SLC26A/SulP_dom"/>
</dbReference>
<feature type="region of interest" description="Disordered" evidence="5">
    <location>
        <begin position="586"/>
        <end position="607"/>
    </location>
</feature>
<reference evidence="8" key="1">
    <citation type="submission" date="2022-10" db="EMBL/GenBank/DDBJ databases">
        <title>Tapping the CABI collections for fungal endophytes: first genome assemblies for Collariella, Neodidymelliopsis, Ascochyta clinopodiicola, Didymella pomorum, Didymosphaeria variabile, Neocosmospora piperis and Neocucurbitaria cava.</title>
        <authorList>
            <person name="Hill R."/>
        </authorList>
    </citation>
    <scope>NUCLEOTIDE SEQUENCE</scope>
    <source>
        <strain evidence="8">IMI 356815</strain>
    </source>
</reference>
<feature type="transmembrane region" description="Helical" evidence="6">
    <location>
        <begin position="250"/>
        <end position="272"/>
    </location>
</feature>
<evidence type="ECO:0000256" key="4">
    <source>
        <dbReference type="ARBA" id="ARBA00023136"/>
    </source>
</evidence>
<dbReference type="GO" id="GO:0016020">
    <property type="term" value="C:membrane"/>
    <property type="evidence" value="ECO:0007669"/>
    <property type="project" value="UniProtKB-SubCell"/>
</dbReference>
<evidence type="ECO:0000256" key="1">
    <source>
        <dbReference type="ARBA" id="ARBA00004141"/>
    </source>
</evidence>
<dbReference type="GO" id="GO:0055085">
    <property type="term" value="P:transmembrane transport"/>
    <property type="evidence" value="ECO:0007669"/>
    <property type="project" value="InterPro"/>
</dbReference>
<dbReference type="EMBL" id="JAPEUX010000004">
    <property type="protein sequence ID" value="KAJ4354280.1"/>
    <property type="molecule type" value="Genomic_DNA"/>
</dbReference>
<evidence type="ECO:0000256" key="6">
    <source>
        <dbReference type="SAM" id="Phobius"/>
    </source>
</evidence>
<feature type="transmembrane region" description="Helical" evidence="6">
    <location>
        <begin position="161"/>
        <end position="179"/>
    </location>
</feature>